<accession>A0A4U6UG05</accession>
<keyword evidence="4" id="KW-1185">Reference proteome</keyword>
<protein>
    <recommendedName>
        <fullName evidence="5">Hydrophobic seed protein domain-containing protein</fullName>
    </recommendedName>
</protein>
<dbReference type="Proteomes" id="UP000298652">
    <property type="component" value="Chromosome 6"/>
</dbReference>
<feature type="signal peptide" evidence="2">
    <location>
        <begin position="1"/>
        <end position="29"/>
    </location>
</feature>
<keyword evidence="2" id="KW-0732">Signal</keyword>
<sequence>MASKSSIGSPASLFVAVTLMLAASKQAQAWPPAPVPRSAPTPAPTPVPTPSPAPSQAFCPPGFKNLLELLKAIPEYAERGIVLSPSIYSPSSGGPGIVIAPRTCVCYAPTIIGLVFGPIECVGAPA</sequence>
<evidence type="ECO:0000256" key="2">
    <source>
        <dbReference type="SAM" id="SignalP"/>
    </source>
</evidence>
<reference evidence="3" key="1">
    <citation type="submission" date="2019-03" db="EMBL/GenBank/DDBJ databases">
        <title>WGS assembly of Setaria viridis.</title>
        <authorList>
            <person name="Huang P."/>
            <person name="Jenkins J."/>
            <person name="Grimwood J."/>
            <person name="Barry K."/>
            <person name="Healey A."/>
            <person name="Mamidi S."/>
            <person name="Sreedasyam A."/>
            <person name="Shu S."/>
            <person name="Feldman M."/>
            <person name="Wu J."/>
            <person name="Yu Y."/>
            <person name="Chen C."/>
            <person name="Johnson J."/>
            <person name="Rokhsar D."/>
            <person name="Baxter I."/>
            <person name="Schmutz J."/>
            <person name="Brutnell T."/>
            <person name="Kellogg E."/>
        </authorList>
    </citation>
    <scope>NUCLEOTIDE SEQUENCE [LARGE SCALE GENOMIC DNA]</scope>
</reference>
<name>A0A4U6UG05_SETVI</name>
<evidence type="ECO:0000313" key="3">
    <source>
        <dbReference type="EMBL" id="TKW09387.1"/>
    </source>
</evidence>
<dbReference type="OMA" id="VISQCIC"/>
<feature type="compositionally biased region" description="Pro residues" evidence="1">
    <location>
        <begin position="31"/>
        <end position="53"/>
    </location>
</feature>
<evidence type="ECO:0008006" key="5">
    <source>
        <dbReference type="Google" id="ProtNLM"/>
    </source>
</evidence>
<organism evidence="3 4">
    <name type="scientific">Setaria viridis</name>
    <name type="common">Green bristlegrass</name>
    <name type="synonym">Setaria italica subsp. viridis</name>
    <dbReference type="NCBI Taxonomy" id="4556"/>
    <lineage>
        <taxon>Eukaryota</taxon>
        <taxon>Viridiplantae</taxon>
        <taxon>Streptophyta</taxon>
        <taxon>Embryophyta</taxon>
        <taxon>Tracheophyta</taxon>
        <taxon>Spermatophyta</taxon>
        <taxon>Magnoliopsida</taxon>
        <taxon>Liliopsida</taxon>
        <taxon>Poales</taxon>
        <taxon>Poaceae</taxon>
        <taxon>PACMAD clade</taxon>
        <taxon>Panicoideae</taxon>
        <taxon>Panicodae</taxon>
        <taxon>Paniceae</taxon>
        <taxon>Cenchrinae</taxon>
        <taxon>Setaria</taxon>
    </lineage>
</organism>
<feature type="chain" id="PRO_5020572699" description="Hydrophobic seed protein domain-containing protein" evidence="2">
    <location>
        <begin position="30"/>
        <end position="126"/>
    </location>
</feature>
<feature type="region of interest" description="Disordered" evidence="1">
    <location>
        <begin position="30"/>
        <end position="54"/>
    </location>
</feature>
<dbReference type="EMBL" id="CM016557">
    <property type="protein sequence ID" value="TKW09387.1"/>
    <property type="molecule type" value="Genomic_DNA"/>
</dbReference>
<proteinExistence type="predicted"/>
<evidence type="ECO:0000313" key="4">
    <source>
        <dbReference type="Proteomes" id="UP000298652"/>
    </source>
</evidence>
<gene>
    <name evidence="3" type="ORF">SEVIR_6G091100v2</name>
</gene>
<dbReference type="AlphaFoldDB" id="A0A4U6UG05"/>
<dbReference type="Gramene" id="TKW09387">
    <property type="protein sequence ID" value="TKW09387"/>
    <property type="gene ID" value="SEVIR_6G091100v2"/>
</dbReference>
<evidence type="ECO:0000256" key="1">
    <source>
        <dbReference type="SAM" id="MobiDB-lite"/>
    </source>
</evidence>